<dbReference type="OrthoDB" id="9934840at2"/>
<dbReference type="KEGG" id="salf:SMD44_00961"/>
<dbReference type="EMBL" id="CP021748">
    <property type="protein sequence ID" value="ARX81563.1"/>
    <property type="molecule type" value="Genomic_DNA"/>
</dbReference>
<organism evidence="1 2">
    <name type="scientific">Streptomyces alboflavus</name>
    <dbReference type="NCBI Taxonomy" id="67267"/>
    <lineage>
        <taxon>Bacteria</taxon>
        <taxon>Bacillati</taxon>
        <taxon>Actinomycetota</taxon>
        <taxon>Actinomycetes</taxon>
        <taxon>Kitasatosporales</taxon>
        <taxon>Streptomycetaceae</taxon>
        <taxon>Streptomyces</taxon>
    </lineage>
</organism>
<evidence type="ECO:0000313" key="2">
    <source>
        <dbReference type="Proteomes" id="UP000195880"/>
    </source>
</evidence>
<protein>
    <submittedName>
        <fullName evidence="1">Uncharacterized protein</fullName>
    </submittedName>
</protein>
<accession>A0A1Z1W542</accession>
<dbReference type="AlphaFoldDB" id="A0A1Z1W542"/>
<sequence length="51" mass="5433">MDDETLLPLLTLSEAQDVVEVLARVAAGEVVDRGWVGDLASLLAARVPSRD</sequence>
<name>A0A1Z1W542_9ACTN</name>
<keyword evidence="2" id="KW-1185">Reference proteome</keyword>
<dbReference type="Proteomes" id="UP000195880">
    <property type="component" value="Chromosome"/>
</dbReference>
<reference evidence="1 2" key="1">
    <citation type="submission" date="2017-05" db="EMBL/GenBank/DDBJ databases">
        <title>Streptomyces alboflavus Genome sequencing and assembly.</title>
        <authorList>
            <person name="Wang Y."/>
            <person name="Du B."/>
            <person name="Ding Y."/>
            <person name="Liu H."/>
            <person name="Hou Q."/>
            <person name="Liu K."/>
            <person name="Wang C."/>
            <person name="Yao L."/>
        </authorList>
    </citation>
    <scope>NUCLEOTIDE SEQUENCE [LARGE SCALE GENOMIC DNA]</scope>
    <source>
        <strain evidence="1 2">MDJK44</strain>
    </source>
</reference>
<gene>
    <name evidence="1" type="ORF">SMD44_00961</name>
</gene>
<evidence type="ECO:0000313" key="1">
    <source>
        <dbReference type="EMBL" id="ARX81563.1"/>
    </source>
</evidence>
<proteinExistence type="predicted"/>
<dbReference type="RefSeq" id="WP_159399516.1">
    <property type="nucleotide sequence ID" value="NZ_CP021748.1"/>
</dbReference>